<evidence type="ECO:0000313" key="4">
    <source>
        <dbReference type="EMBL" id="QDV82869.1"/>
    </source>
</evidence>
<evidence type="ECO:0000313" key="5">
    <source>
        <dbReference type="Proteomes" id="UP000318081"/>
    </source>
</evidence>
<dbReference type="GO" id="GO:0004607">
    <property type="term" value="F:phosphatidylcholine-sterol O-acyltransferase activity"/>
    <property type="evidence" value="ECO:0007669"/>
    <property type="project" value="UniProtKB-EC"/>
</dbReference>
<name>A0ABX5XSI4_9BACT</name>
<dbReference type="Pfam" id="PF00657">
    <property type="entry name" value="Lipase_GDSL"/>
    <property type="match status" value="1"/>
</dbReference>
<keyword evidence="3" id="KW-0732">Signal</keyword>
<dbReference type="InterPro" id="IPR008265">
    <property type="entry name" value="Lipase_GDSL_AS"/>
</dbReference>
<keyword evidence="5" id="KW-1185">Reference proteome</keyword>
<dbReference type="PANTHER" id="PTHR45648:SF22">
    <property type="entry name" value="GDSL LIPASE_ACYLHYDROLASE FAMILY PROTEIN (AFU_ORTHOLOGUE AFUA_4G14700)"/>
    <property type="match status" value="1"/>
</dbReference>
<sequence>MFRTTRIVLLAAAVFVVTAAGQLHAQYSRVVVFGDSLCDTGNSFAATGIPPAPYYSEGRFSNGPIWIDFLQQQMGLSDAQLLNFAVGGSSTGFGFKEPPEGIFETPPGTLIPTVGEQIGIYQLVSGGVSDPDQLTILWAGSNDLFTYNLPASVVNNIEQHVRDLAATGADEFLIPGISPIGSTPSLRWTFEGFILNYFARQTNRKLNRRLNALEDELGITIHRLDTYTLTVLATLFPSHFGLTNTTNSALDDIADGLITPAEGATYLYWDIIHPTSIVHQTLAAAAIDVLTD</sequence>
<keyword evidence="4" id="KW-0808">Transferase</keyword>
<dbReference type="PANTHER" id="PTHR45648">
    <property type="entry name" value="GDSL LIPASE/ACYLHYDROLASE FAMILY PROTEIN (AFU_ORTHOLOGUE AFUA_4G14700)"/>
    <property type="match status" value="1"/>
</dbReference>
<keyword evidence="4" id="KW-0012">Acyltransferase</keyword>
<accession>A0ABX5XSI4</accession>
<dbReference type="InterPro" id="IPR051058">
    <property type="entry name" value="GDSL_Est/Lipase"/>
</dbReference>
<feature type="chain" id="PRO_5045855199" evidence="3">
    <location>
        <begin position="26"/>
        <end position="292"/>
    </location>
</feature>
<organism evidence="4 5">
    <name type="scientific">Stieleria magnilauensis</name>
    <dbReference type="NCBI Taxonomy" id="2527963"/>
    <lineage>
        <taxon>Bacteria</taxon>
        <taxon>Pseudomonadati</taxon>
        <taxon>Planctomycetota</taxon>
        <taxon>Planctomycetia</taxon>
        <taxon>Pirellulales</taxon>
        <taxon>Pirellulaceae</taxon>
        <taxon>Stieleria</taxon>
    </lineage>
</organism>
<keyword evidence="1" id="KW-0378">Hydrolase</keyword>
<feature type="coiled-coil region" evidence="2">
    <location>
        <begin position="196"/>
        <end position="223"/>
    </location>
</feature>
<dbReference type="EMBL" id="CP036432">
    <property type="protein sequence ID" value="QDV82869.1"/>
    <property type="molecule type" value="Genomic_DNA"/>
</dbReference>
<dbReference type="PROSITE" id="PS01098">
    <property type="entry name" value="LIPASE_GDSL_SER"/>
    <property type="match status" value="1"/>
</dbReference>
<dbReference type="Gene3D" id="3.40.50.1110">
    <property type="entry name" value="SGNH hydrolase"/>
    <property type="match status" value="1"/>
</dbReference>
<dbReference type="EC" id="2.3.1.43" evidence="4"/>
<dbReference type="RefSeq" id="WP_145208976.1">
    <property type="nucleotide sequence ID" value="NZ_CP036432.1"/>
</dbReference>
<protein>
    <submittedName>
        <fullName evidence="4">Phosphatidylcholine-sterol acyltransferase</fullName>
        <ecNumber evidence="4">2.3.1.43</ecNumber>
    </submittedName>
</protein>
<dbReference type="Proteomes" id="UP000318081">
    <property type="component" value="Chromosome"/>
</dbReference>
<reference evidence="4 5" key="1">
    <citation type="submission" date="2019-02" db="EMBL/GenBank/DDBJ databases">
        <title>Deep-cultivation of Planctomycetes and their phenomic and genomic characterization uncovers novel biology.</title>
        <authorList>
            <person name="Wiegand S."/>
            <person name="Jogler M."/>
            <person name="Boedeker C."/>
            <person name="Pinto D."/>
            <person name="Vollmers J."/>
            <person name="Rivas-Marin E."/>
            <person name="Kohn T."/>
            <person name="Peeters S.H."/>
            <person name="Heuer A."/>
            <person name="Rast P."/>
            <person name="Oberbeckmann S."/>
            <person name="Bunk B."/>
            <person name="Jeske O."/>
            <person name="Meyerdierks A."/>
            <person name="Storesund J.E."/>
            <person name="Kallscheuer N."/>
            <person name="Luecker S."/>
            <person name="Lage O.M."/>
            <person name="Pohl T."/>
            <person name="Merkel B.J."/>
            <person name="Hornburger P."/>
            <person name="Mueller R.-W."/>
            <person name="Bruemmer F."/>
            <person name="Labrenz M."/>
            <person name="Spormann A.M."/>
            <person name="Op den Camp H."/>
            <person name="Overmann J."/>
            <person name="Amann R."/>
            <person name="Jetten M.S.M."/>
            <person name="Mascher T."/>
            <person name="Medema M.H."/>
            <person name="Devos D.P."/>
            <person name="Kaster A.-K."/>
            <person name="Ovreas L."/>
            <person name="Rohde M."/>
            <person name="Galperin M.Y."/>
            <person name="Jogler C."/>
        </authorList>
    </citation>
    <scope>NUCLEOTIDE SEQUENCE [LARGE SCALE GENOMIC DNA]</scope>
    <source>
        <strain evidence="4 5">TBK1r</strain>
    </source>
</reference>
<proteinExistence type="predicted"/>
<keyword evidence="2" id="KW-0175">Coiled coil</keyword>
<gene>
    <name evidence="4" type="ORF">TBK1r_18010</name>
</gene>
<dbReference type="InterPro" id="IPR001087">
    <property type="entry name" value="GDSL"/>
</dbReference>
<dbReference type="SUPFAM" id="SSF52266">
    <property type="entry name" value="SGNH hydrolase"/>
    <property type="match status" value="1"/>
</dbReference>
<evidence type="ECO:0000256" key="2">
    <source>
        <dbReference type="SAM" id="Coils"/>
    </source>
</evidence>
<feature type="signal peptide" evidence="3">
    <location>
        <begin position="1"/>
        <end position="25"/>
    </location>
</feature>
<evidence type="ECO:0000256" key="1">
    <source>
        <dbReference type="ARBA" id="ARBA00022801"/>
    </source>
</evidence>
<dbReference type="CDD" id="cd01846">
    <property type="entry name" value="fatty_acyltransferase_like"/>
    <property type="match status" value="1"/>
</dbReference>
<dbReference type="InterPro" id="IPR036514">
    <property type="entry name" value="SGNH_hydro_sf"/>
</dbReference>
<evidence type="ECO:0000256" key="3">
    <source>
        <dbReference type="SAM" id="SignalP"/>
    </source>
</evidence>